<dbReference type="Gene3D" id="2.40.10.480">
    <property type="match status" value="1"/>
</dbReference>
<dbReference type="Proteomes" id="UP001183420">
    <property type="component" value="Unassembled WGS sequence"/>
</dbReference>
<dbReference type="PANTHER" id="PTHR43289">
    <property type="entry name" value="MITOGEN-ACTIVATED PROTEIN KINASE KINASE KINASE 20-RELATED"/>
    <property type="match status" value="1"/>
</dbReference>
<dbReference type="Gene3D" id="2.130.10.10">
    <property type="entry name" value="YVTN repeat-like/Quinoprotein amine dehydrogenase"/>
    <property type="match status" value="1"/>
</dbReference>
<feature type="domain" description="Protein kinase" evidence="8">
    <location>
        <begin position="15"/>
        <end position="272"/>
    </location>
</feature>
<dbReference type="Gene3D" id="3.30.200.20">
    <property type="entry name" value="Phosphorylase Kinase, domain 1"/>
    <property type="match status" value="1"/>
</dbReference>
<name>A0ABU2M0D6_9ACTN</name>
<dbReference type="SMART" id="SM00564">
    <property type="entry name" value="PQQ"/>
    <property type="match status" value="2"/>
</dbReference>
<evidence type="ECO:0000259" key="8">
    <source>
        <dbReference type="PROSITE" id="PS50011"/>
    </source>
</evidence>
<dbReference type="EC" id="2.7.11.1" evidence="9"/>
<dbReference type="PROSITE" id="PS00107">
    <property type="entry name" value="PROTEIN_KINASE_ATP"/>
    <property type="match status" value="1"/>
</dbReference>
<evidence type="ECO:0000313" key="9">
    <source>
        <dbReference type="EMBL" id="MDT0323270.1"/>
    </source>
</evidence>
<dbReference type="InterPro" id="IPR011009">
    <property type="entry name" value="Kinase-like_dom_sf"/>
</dbReference>
<sequence length="713" mass="74081">MSDNHGAAPERLGEYVLERRLGSGGMGVVYLARTVAGRQLAVKVIRREYAEDAGFRARFRREVAAARRVSGAFTAPVVDADPEGDPPWLATLYVPGGSLADRVAREGPLPAREAARVGAQLAEALTEIHGHGLVHRDLKPGNVLLAEDGVRVIDFGISRALSDSHRLTEDGAVLGSPPFMAPEQLTGGAEVTTAADVFALGAVVAFAATGHSPFEAGGLPGGDPLAVAYRVVHEEPELGDLPPALRDLVSLCLAKDPERRPAVASLLRMASFADTRAQAAVVRESTNWQARRAPDEGAAPGGATALGSRRRARRRLAVGAAVLAVLAASGTGVFLAASSGDAEAGRDRDDGNVPEPTGPTAEPFVPWELDWRDLGVRDAATSGVACAPVDADLLCSAGSELTVLFAPDGTELWRHHPPRDSAVAPRAVTADGVVYTQSDKGVVALDRAGETLWEIDAPELTGALGTTDDTLVVQNGDSTLRFYALATPDPVGSWEVPGRYLTDVLTSAEHVLALSRAESDGSDLQVALLDGTGREQWPLPVGQPAESAGLVEPVGIDAEAAYFEEWDPDVPVVSALLRLDLADGTWTRTVLEAAAEPRTVVADGVGYATDTAGGVTAVDLAAGETLWSVDLDAENTSAPTVAGDALYFSDGEGRLHRVALADGAPLAVGEPHPGTPGAGSDAWAPPPVVTDDGVAYVVTLGNTLYATRVEDLG</sequence>
<feature type="region of interest" description="Disordered" evidence="6">
    <location>
        <begin position="339"/>
        <end position="363"/>
    </location>
</feature>
<dbReference type="SUPFAM" id="SSF50998">
    <property type="entry name" value="Quinoprotein alcohol dehydrogenase-like"/>
    <property type="match status" value="1"/>
</dbReference>
<keyword evidence="7" id="KW-0812">Transmembrane</keyword>
<dbReference type="GO" id="GO:0004674">
    <property type="term" value="F:protein serine/threonine kinase activity"/>
    <property type="evidence" value="ECO:0007669"/>
    <property type="project" value="UniProtKB-EC"/>
</dbReference>
<evidence type="ECO:0000256" key="7">
    <source>
        <dbReference type="SAM" id="Phobius"/>
    </source>
</evidence>
<evidence type="ECO:0000256" key="6">
    <source>
        <dbReference type="SAM" id="MobiDB-lite"/>
    </source>
</evidence>
<keyword evidence="7" id="KW-0472">Membrane</keyword>
<keyword evidence="10" id="KW-1185">Reference proteome</keyword>
<dbReference type="CDD" id="cd14014">
    <property type="entry name" value="STKc_PknB_like"/>
    <property type="match status" value="1"/>
</dbReference>
<dbReference type="Pfam" id="PF13360">
    <property type="entry name" value="PQQ_2"/>
    <property type="match status" value="2"/>
</dbReference>
<dbReference type="EMBL" id="JAVREM010000096">
    <property type="protein sequence ID" value="MDT0323270.1"/>
    <property type="molecule type" value="Genomic_DNA"/>
</dbReference>
<dbReference type="SUPFAM" id="SSF56112">
    <property type="entry name" value="Protein kinase-like (PK-like)"/>
    <property type="match status" value="1"/>
</dbReference>
<keyword evidence="4 5" id="KW-0067">ATP-binding</keyword>
<evidence type="ECO:0000313" key="10">
    <source>
        <dbReference type="Proteomes" id="UP001183420"/>
    </source>
</evidence>
<keyword evidence="7" id="KW-1133">Transmembrane helix</keyword>
<keyword evidence="1 9" id="KW-0808">Transferase</keyword>
<dbReference type="PANTHER" id="PTHR43289:SF34">
    <property type="entry name" value="SERINE_THREONINE-PROTEIN KINASE YBDM-RELATED"/>
    <property type="match status" value="1"/>
</dbReference>
<dbReference type="InterPro" id="IPR000719">
    <property type="entry name" value="Prot_kinase_dom"/>
</dbReference>
<feature type="binding site" evidence="5">
    <location>
        <position position="43"/>
    </location>
    <ligand>
        <name>ATP</name>
        <dbReference type="ChEBI" id="CHEBI:30616"/>
    </ligand>
</feature>
<reference evidence="10" key="1">
    <citation type="submission" date="2023-07" db="EMBL/GenBank/DDBJ databases">
        <title>30 novel species of actinomycetes from the DSMZ collection.</title>
        <authorList>
            <person name="Nouioui I."/>
        </authorList>
    </citation>
    <scope>NUCLEOTIDE SEQUENCE [LARGE SCALE GENOMIC DNA]</scope>
    <source>
        <strain evidence="10">DSM 44918</strain>
    </source>
</reference>
<organism evidence="9 10">
    <name type="scientific">Streptomyces millisiae</name>
    <dbReference type="NCBI Taxonomy" id="3075542"/>
    <lineage>
        <taxon>Bacteria</taxon>
        <taxon>Bacillati</taxon>
        <taxon>Actinomycetota</taxon>
        <taxon>Actinomycetes</taxon>
        <taxon>Kitasatosporales</taxon>
        <taxon>Streptomycetaceae</taxon>
        <taxon>Streptomyces</taxon>
    </lineage>
</organism>
<dbReference type="PROSITE" id="PS50011">
    <property type="entry name" value="PROTEIN_KINASE_DOM"/>
    <property type="match status" value="1"/>
</dbReference>
<dbReference type="PROSITE" id="PS00108">
    <property type="entry name" value="PROTEIN_KINASE_ST"/>
    <property type="match status" value="1"/>
</dbReference>
<dbReference type="InterPro" id="IPR015943">
    <property type="entry name" value="WD40/YVTN_repeat-like_dom_sf"/>
</dbReference>
<evidence type="ECO:0000256" key="2">
    <source>
        <dbReference type="ARBA" id="ARBA00022741"/>
    </source>
</evidence>
<evidence type="ECO:0000256" key="5">
    <source>
        <dbReference type="PROSITE-ProRule" id="PRU10141"/>
    </source>
</evidence>
<feature type="region of interest" description="Disordered" evidence="6">
    <location>
        <begin position="286"/>
        <end position="307"/>
    </location>
</feature>
<dbReference type="SMART" id="SM00220">
    <property type="entry name" value="S_TKc"/>
    <property type="match status" value="1"/>
</dbReference>
<dbReference type="Pfam" id="PF00069">
    <property type="entry name" value="Pkinase"/>
    <property type="match status" value="1"/>
</dbReference>
<keyword evidence="2 5" id="KW-0547">Nucleotide-binding</keyword>
<dbReference type="InterPro" id="IPR018391">
    <property type="entry name" value="PQQ_b-propeller_rpt"/>
</dbReference>
<evidence type="ECO:0000256" key="3">
    <source>
        <dbReference type="ARBA" id="ARBA00022777"/>
    </source>
</evidence>
<dbReference type="InterPro" id="IPR017441">
    <property type="entry name" value="Protein_kinase_ATP_BS"/>
</dbReference>
<evidence type="ECO:0000256" key="4">
    <source>
        <dbReference type="ARBA" id="ARBA00022840"/>
    </source>
</evidence>
<protein>
    <submittedName>
        <fullName evidence="9">Serine/threonine-protein kinase</fullName>
        <ecNumber evidence="9">2.7.11.1</ecNumber>
    </submittedName>
</protein>
<comment type="caution">
    <text evidence="9">The sequence shown here is derived from an EMBL/GenBank/DDBJ whole genome shotgun (WGS) entry which is preliminary data.</text>
</comment>
<dbReference type="InterPro" id="IPR011047">
    <property type="entry name" value="Quinoprotein_ADH-like_sf"/>
</dbReference>
<dbReference type="InterPro" id="IPR008271">
    <property type="entry name" value="Ser/Thr_kinase_AS"/>
</dbReference>
<dbReference type="RefSeq" id="WP_311604397.1">
    <property type="nucleotide sequence ID" value="NZ_JAVREM010000096.1"/>
</dbReference>
<feature type="transmembrane region" description="Helical" evidence="7">
    <location>
        <begin position="316"/>
        <end position="337"/>
    </location>
</feature>
<keyword evidence="3 9" id="KW-0418">Kinase</keyword>
<accession>A0ABU2M0D6</accession>
<evidence type="ECO:0000256" key="1">
    <source>
        <dbReference type="ARBA" id="ARBA00022679"/>
    </source>
</evidence>
<proteinExistence type="predicted"/>
<dbReference type="InterPro" id="IPR002372">
    <property type="entry name" value="PQQ_rpt_dom"/>
</dbReference>
<dbReference type="Gene3D" id="1.10.510.10">
    <property type="entry name" value="Transferase(Phosphotransferase) domain 1"/>
    <property type="match status" value="1"/>
</dbReference>
<gene>
    <name evidence="9" type="ORF">RNC47_33695</name>
</gene>